<organism evidence="5 6">
    <name type="scientific">Metarhizium robertsii (strain ARSEF 23 / ATCC MYA-3075)</name>
    <name type="common">Metarhizium anisopliae (strain ARSEF 23)</name>
    <dbReference type="NCBI Taxonomy" id="655844"/>
    <lineage>
        <taxon>Eukaryota</taxon>
        <taxon>Fungi</taxon>
        <taxon>Dikarya</taxon>
        <taxon>Ascomycota</taxon>
        <taxon>Pezizomycotina</taxon>
        <taxon>Sordariomycetes</taxon>
        <taxon>Hypocreomycetidae</taxon>
        <taxon>Hypocreales</taxon>
        <taxon>Clavicipitaceae</taxon>
        <taxon>Metarhizium</taxon>
    </lineage>
</organism>
<dbReference type="EMBL" id="ADNJ02000005">
    <property type="protein sequence ID" value="EFZ00661.2"/>
    <property type="molecule type" value="Genomic_DNA"/>
</dbReference>
<feature type="domain" description="Nephrocystin 3-like N-terminal" evidence="4">
    <location>
        <begin position="213"/>
        <end position="373"/>
    </location>
</feature>
<evidence type="ECO:0000259" key="3">
    <source>
        <dbReference type="Pfam" id="PF17100"/>
    </source>
</evidence>
<evidence type="ECO:0000313" key="6">
    <source>
        <dbReference type="Proteomes" id="UP000002498"/>
    </source>
</evidence>
<dbReference type="PANTHER" id="PTHR10039">
    <property type="entry name" value="AMELOGENIN"/>
    <property type="match status" value="1"/>
</dbReference>
<dbReference type="Proteomes" id="UP000002498">
    <property type="component" value="Unassembled WGS sequence"/>
</dbReference>
<dbReference type="Pfam" id="PF17100">
    <property type="entry name" value="NACHT_N"/>
    <property type="match status" value="1"/>
</dbReference>
<protein>
    <submittedName>
        <fullName evidence="5">Hnwd1</fullName>
    </submittedName>
</protein>
<feature type="domain" description="NWD NACHT-NTPase N-terminal" evidence="3">
    <location>
        <begin position="6"/>
        <end position="156"/>
    </location>
</feature>
<accession>E9EWN9</accession>
<sequence>MELEKTKSNKNLDKIMRGAGFIQEINSLIDKPLQAVPAAGPPIAALGLVAVLVSRSVSERSANREGLQHAYRHLSWYWELSGHLLQSNKYDSSTQELRNLLKIEITRLYEELLKYLMESVLIRRKNCLLRAVRDTIKFDDWESKIAAIKEIETQIKDSITKYSDIEKGKLRKLALQEKYHDHINALGDADDIGDPEFDLEHVMEEKGGLMSSCCSWFFKLPNFQKFISDTMPGVFWITGAAGKGKTMLMCDIIQNLQVRVPEGKICYYFCQARKLGSVEYDSAALRGLIKSIVFQQMDLVSHVRERLDNNRDVFRGRNAAFAARQALTSILESRQMKGTIICIDALDECGGDLGHLLELITRKSDVKWVVSSRSKTAAVDKKLTAHSTCFKMSLEDAGNSVSTAVSLYVEEQTRVLEEKWSTTSETRIMKNINNTLIERAEGTFLWVSLACKELQKLSSARNALKTLDSLPKTINSLYKRMMNIIRDGPDFEDCKEVLSACLVAQRDITVREFCLLLKCPEDLEEEISYWEKIVEECGYFLRISPVNHAIKFVHKSAKDYLMETEASEIPRVGINHDILRNSIRMMSGKLHRDMWQLRHPGAAKPAKGPDDDPLELISYPCTFWASHLDIPSSPTAEQDTVAAVLLGEDILNFLKVHLLHWMEALTLLGAMLEGGVALLKLRDFAVGLNPESYAVEECPLQLYTSVMTFTPRQSYIRKYFGHESPRWVKTSSFVLDQWPSYFLLPERSGTHVGIAYSRDSHQFVSATSHDIEIRDTITGALLQKFLVPHDDEPGSTDVIAALSKDGIKFAIHRHDLGLKVLDILNKTWLELSEGHFGAYELIFSNDSRILLSISNSSIRTWNTNTGRLIICRTWVGKPARIVFLGNSTKIALVLKTGNIAILDAKTGCYHCEFSQRREGTLTSVQQLVPFPICWSLLFSVELERICLCNLETGAKEILETPWNYSNGMFLHAMDIAISTSEEIVAILAEDSLHIYRRHKQRGSMTPKIEYTTTLSGSFAMCRSARIVFSEDSRFLAAIRSDTQIEVWDINLSKRTSLFKFDVAVKSFTALVFNPDSTFLAASIIEESGKTQTRIWKVDSTNKTLPCGWDRGNTALVSSVQFSNDGQWLAIRFSSLRAELWRSSGEPQDSFLDGENDQVTDLAFSWDSTKLGYGTNDGKVKVLDMSSNRTKHLYDTISRAEKAKALSFSRDDTLLAARISDLIRIYNMKTGLYHDLKIPGSDFSKSPTFPEPNYCNISVFKNWTVVAEQQGRIYLWDASKVVKVFSLDDILTPMRGWGDVVSTDLRTIGGRVRIVLGSNKGGIHIIDVGSGNVLHSVETGPLSTLATHQDDNTFVSTSQGDIDLAQFYLDETETFHSPNPNDIIYRGYGVSGSWILKDGKRIIWLPPQYRTRWTGLDFWGKEFAVSNSQMAILSNSKASGLQSATITKTCAVIEIKARGFSRQTSWSLLCTAYGHASDAAGLVVGGCVWQRPAPFGKYQAVVSRVCMDNFRGLAHTLTTFHSHDAVPETAHSCGERMARQYATRRERTLAWYGIEQAFRAL</sequence>
<dbReference type="SUPFAM" id="SSF52540">
    <property type="entry name" value="P-loop containing nucleoside triphosphate hydrolases"/>
    <property type="match status" value="2"/>
</dbReference>
<dbReference type="Gene3D" id="2.130.10.10">
    <property type="entry name" value="YVTN repeat-like/Quinoprotein amine dehydrogenase"/>
    <property type="match status" value="3"/>
</dbReference>
<evidence type="ECO:0000313" key="5">
    <source>
        <dbReference type="EMBL" id="EFZ00661.2"/>
    </source>
</evidence>
<dbReference type="InterPro" id="IPR011047">
    <property type="entry name" value="Quinoprotein_ADH-like_sf"/>
</dbReference>
<reference evidence="5 6" key="2">
    <citation type="journal article" date="2014" name="Proc. Natl. Acad. Sci. U.S.A.">
        <title>Trajectory and genomic determinants of fungal-pathogen speciation and host adaptation.</title>
        <authorList>
            <person name="Hu X."/>
            <person name="Xiao G."/>
            <person name="Zheng P."/>
            <person name="Shang Y."/>
            <person name="Su Y."/>
            <person name="Zhang X."/>
            <person name="Liu X."/>
            <person name="Zhan S."/>
            <person name="St Leger R.J."/>
            <person name="Wang C."/>
        </authorList>
    </citation>
    <scope>GENOME REANNOTATION</scope>
    <source>
        <strain evidence="6">ARSEF 23 / ATCC MYA-3075</strain>
    </source>
</reference>
<dbReference type="RefSeq" id="XP_007820627.2">
    <property type="nucleotide sequence ID" value="XM_007822436.2"/>
</dbReference>
<proteinExistence type="predicted"/>
<evidence type="ECO:0000256" key="1">
    <source>
        <dbReference type="ARBA" id="ARBA00022737"/>
    </source>
</evidence>
<dbReference type="Pfam" id="PF24883">
    <property type="entry name" value="NPHP3_N"/>
    <property type="match status" value="1"/>
</dbReference>
<dbReference type="HOGENOM" id="CLU_000288_6_16_1"/>
<reference evidence="5 6" key="1">
    <citation type="journal article" date="2011" name="PLoS Genet.">
        <title>Genome sequencing and comparative transcriptomics of the model entomopathogenic fungi Metarhizium anisopliae and M. acridum.</title>
        <authorList>
            <person name="Gao Q."/>
            <person name="Jin K."/>
            <person name="Ying S.H."/>
            <person name="Zhang Y."/>
            <person name="Xiao G."/>
            <person name="Shang Y."/>
            <person name="Duan Z."/>
            <person name="Hu X."/>
            <person name="Xie X.Q."/>
            <person name="Zhou G."/>
            <person name="Peng G."/>
            <person name="Luo Z."/>
            <person name="Huang W."/>
            <person name="Wang B."/>
            <person name="Fang W."/>
            <person name="Wang S."/>
            <person name="Zhong Y."/>
            <person name="Ma L.J."/>
            <person name="St Leger R.J."/>
            <person name="Zhao G.P."/>
            <person name="Pei Y."/>
            <person name="Feng M.G."/>
            <person name="Xia Y."/>
            <person name="Wang C."/>
        </authorList>
    </citation>
    <scope>NUCLEOTIDE SEQUENCE [LARGE SCALE GENOMIC DNA]</scope>
    <source>
        <strain evidence="6">ARSEF 23 / ATCC MYA-3075</strain>
    </source>
</reference>
<dbReference type="InterPro" id="IPR027417">
    <property type="entry name" value="P-loop_NTPase"/>
</dbReference>
<keyword evidence="2" id="KW-0853">WD repeat</keyword>
<keyword evidence="1" id="KW-0677">Repeat</keyword>
<evidence type="ECO:0000256" key="2">
    <source>
        <dbReference type="PROSITE-ProRule" id="PRU00221"/>
    </source>
</evidence>
<dbReference type="SMART" id="SM00320">
    <property type="entry name" value="WD40"/>
    <property type="match status" value="6"/>
</dbReference>
<dbReference type="OrthoDB" id="163438at2759"/>
<dbReference type="KEGG" id="maj:MAA_04438"/>
<comment type="caution">
    <text evidence="5">The sequence shown here is derived from an EMBL/GenBank/DDBJ whole genome shotgun (WGS) entry which is preliminary data.</text>
</comment>
<dbReference type="SUPFAM" id="SSF50969">
    <property type="entry name" value="YVTN repeat-like/Quinoprotein amine dehydrogenase"/>
    <property type="match status" value="1"/>
</dbReference>
<keyword evidence="6" id="KW-1185">Reference proteome</keyword>
<feature type="repeat" description="WD" evidence="2">
    <location>
        <begin position="1151"/>
        <end position="1192"/>
    </location>
</feature>
<name>E9EWN9_METRA</name>
<dbReference type="SUPFAM" id="SSF50998">
    <property type="entry name" value="Quinoprotein alcohol dehydrogenase-like"/>
    <property type="match status" value="1"/>
</dbReference>
<dbReference type="GeneID" id="19258724"/>
<dbReference type="InterPro" id="IPR056884">
    <property type="entry name" value="NPHP3-like_N"/>
</dbReference>
<dbReference type="PROSITE" id="PS50082">
    <property type="entry name" value="WD_REPEATS_2"/>
    <property type="match status" value="1"/>
</dbReference>
<dbReference type="PANTHER" id="PTHR10039:SF16">
    <property type="entry name" value="GPI INOSITOL-DEACYLASE"/>
    <property type="match status" value="1"/>
</dbReference>
<evidence type="ECO:0000259" key="4">
    <source>
        <dbReference type="Pfam" id="PF24883"/>
    </source>
</evidence>
<dbReference type="InterPro" id="IPR011044">
    <property type="entry name" value="Quino_amine_DH_bsu"/>
</dbReference>
<dbReference type="Gene3D" id="3.40.50.300">
    <property type="entry name" value="P-loop containing nucleotide triphosphate hydrolases"/>
    <property type="match status" value="1"/>
</dbReference>
<dbReference type="InterPro" id="IPR031359">
    <property type="entry name" value="NACHT_N"/>
</dbReference>
<gene>
    <name evidence="5" type="ORF">MAA_04438</name>
</gene>
<dbReference type="InterPro" id="IPR015943">
    <property type="entry name" value="WD40/YVTN_repeat-like_dom_sf"/>
</dbReference>
<dbReference type="InterPro" id="IPR001680">
    <property type="entry name" value="WD40_rpt"/>
</dbReference>